<comment type="caution">
    <text evidence="1">The sequence shown here is derived from an EMBL/GenBank/DDBJ whole genome shotgun (WGS) entry which is preliminary data.</text>
</comment>
<dbReference type="Gene3D" id="1.20.120.330">
    <property type="entry name" value="Nucleotidyltransferases domain 2"/>
    <property type="match status" value="1"/>
</dbReference>
<protein>
    <submittedName>
        <fullName evidence="1">Nucleotidyltransferase substrate binding protein</fullName>
    </submittedName>
</protein>
<keyword evidence="2" id="KW-1185">Reference proteome</keyword>
<dbReference type="InterPro" id="IPR010235">
    <property type="entry name" value="HepT"/>
</dbReference>
<organism evidence="1 2">
    <name type="scientific">Candidatus Omnitrophus magneticus</name>
    <dbReference type="NCBI Taxonomy" id="1609969"/>
    <lineage>
        <taxon>Bacteria</taxon>
        <taxon>Pseudomonadati</taxon>
        <taxon>Candidatus Omnitrophota</taxon>
        <taxon>Candidatus Omnitrophus</taxon>
    </lineage>
</organism>
<dbReference type="NCBIfam" id="TIGR01987">
    <property type="entry name" value="HI0074"/>
    <property type="match status" value="1"/>
</dbReference>
<keyword evidence="1" id="KW-0808">Transferase</keyword>
<dbReference type="GO" id="GO:0016740">
    <property type="term" value="F:transferase activity"/>
    <property type="evidence" value="ECO:0007669"/>
    <property type="project" value="UniProtKB-KW"/>
</dbReference>
<reference evidence="1 2" key="1">
    <citation type="submission" date="2015-02" db="EMBL/GenBank/DDBJ databases">
        <title>Single-cell genomics of uncultivated deep-branching MTB reveals a conserved set of magnetosome genes.</title>
        <authorList>
            <person name="Kolinko S."/>
            <person name="Richter M."/>
            <person name="Glockner F.O."/>
            <person name="Brachmann A."/>
            <person name="Schuler D."/>
        </authorList>
    </citation>
    <scope>NUCLEOTIDE SEQUENCE [LARGE SCALE GENOMIC DNA]</scope>
    <source>
        <strain evidence="1">SKK-01</strain>
    </source>
</reference>
<accession>A0A0F0CJ72</accession>
<proteinExistence type="predicted"/>
<dbReference type="PATRIC" id="fig|1609969.3.peg.2993"/>
<sequence>MTLDLTSLRKSIESLDNSINSYMVNKENKSLSDIDMETLKAGVIQNFEVAYELCWKFLKRWLSLNVSPNIADGVYRRELFRICAEHRLIFDVDIWMSYHEARNLTSHTYDSVSAEKVFETSLVFIHDAKILFETLEVKNG</sequence>
<dbReference type="Pfam" id="PF08780">
    <property type="entry name" value="NTase_sub_bind"/>
    <property type="match status" value="1"/>
</dbReference>
<evidence type="ECO:0000313" key="1">
    <source>
        <dbReference type="EMBL" id="KJJ83348.1"/>
    </source>
</evidence>
<dbReference type="AlphaFoldDB" id="A0A0F0CJ72"/>
<dbReference type="EMBL" id="JYNY01000615">
    <property type="protein sequence ID" value="KJJ83348.1"/>
    <property type="molecule type" value="Genomic_DNA"/>
</dbReference>
<gene>
    <name evidence="1" type="ORF">OMAG_002777</name>
</gene>
<dbReference type="SUPFAM" id="SSF81593">
    <property type="entry name" value="Nucleotidyltransferase substrate binding subunit/domain"/>
    <property type="match status" value="1"/>
</dbReference>
<dbReference type="Proteomes" id="UP000033428">
    <property type="component" value="Unassembled WGS sequence"/>
</dbReference>
<name>A0A0F0CJ72_9BACT</name>
<evidence type="ECO:0000313" key="2">
    <source>
        <dbReference type="Proteomes" id="UP000033428"/>
    </source>
</evidence>